<reference evidence="2" key="1">
    <citation type="journal article" date="2019" name="Int. J. Syst. Evol. Microbiol.">
        <title>The Global Catalogue of Microorganisms (GCM) 10K type strain sequencing project: providing services to taxonomists for standard genome sequencing and annotation.</title>
        <authorList>
            <consortium name="The Broad Institute Genomics Platform"/>
            <consortium name="The Broad Institute Genome Sequencing Center for Infectious Disease"/>
            <person name="Wu L."/>
            <person name="Ma J."/>
        </authorList>
    </citation>
    <scope>NUCLEOTIDE SEQUENCE [LARGE SCALE GENOMIC DNA]</scope>
    <source>
        <strain evidence="2">CGMCC 1.15942</strain>
    </source>
</reference>
<dbReference type="Proteomes" id="UP000630615">
    <property type="component" value="Unassembled WGS sequence"/>
</dbReference>
<evidence type="ECO:0000313" key="2">
    <source>
        <dbReference type="Proteomes" id="UP000630615"/>
    </source>
</evidence>
<gene>
    <name evidence="1" type="ORF">GCM10011573_34530</name>
</gene>
<organism evidence="1 2">
    <name type="scientific">Enterococcus wangshanyuanii</name>
    <dbReference type="NCBI Taxonomy" id="2005703"/>
    <lineage>
        <taxon>Bacteria</taxon>
        <taxon>Bacillati</taxon>
        <taxon>Bacillota</taxon>
        <taxon>Bacilli</taxon>
        <taxon>Lactobacillales</taxon>
        <taxon>Enterococcaceae</taxon>
        <taxon>Enterococcus</taxon>
    </lineage>
</organism>
<keyword evidence="2" id="KW-1185">Reference proteome</keyword>
<dbReference type="RefSeq" id="WP_088271863.1">
    <property type="nucleotide sequence ID" value="NZ_BMKI01000012.1"/>
</dbReference>
<proteinExistence type="predicted"/>
<sequence length="95" mass="10118">MDLGVLVGGAALDTLLKERQKQAEKAIIQASVASAALSKMQGKVNKIEQSTKDTMNVTKSSVNNVTTDMSSSLKGSWGDRAKESFAKNSEKLDSI</sequence>
<comment type="caution">
    <text evidence="1">The sequence shown here is derived from an EMBL/GenBank/DDBJ whole genome shotgun (WGS) entry which is preliminary data.</text>
</comment>
<evidence type="ECO:0000313" key="1">
    <source>
        <dbReference type="EMBL" id="GGD02129.1"/>
    </source>
</evidence>
<protein>
    <submittedName>
        <fullName evidence="1">Uncharacterized protein</fullName>
    </submittedName>
</protein>
<dbReference type="EMBL" id="BMKI01000012">
    <property type="protein sequence ID" value="GGD02129.1"/>
    <property type="molecule type" value="Genomic_DNA"/>
</dbReference>
<name>A0ABQ1PRI2_9ENTE</name>
<accession>A0ABQ1PRI2</accession>